<dbReference type="InterPro" id="IPR009839">
    <property type="entry name" value="SseB_N"/>
</dbReference>
<feature type="domain" description="SseB protein N-terminal" evidence="2">
    <location>
        <begin position="12"/>
        <end position="119"/>
    </location>
</feature>
<organism evidence="3 4">
    <name type="scientific">Roseovarius pelagicus</name>
    <dbReference type="NCBI Taxonomy" id="2980108"/>
    <lineage>
        <taxon>Bacteria</taxon>
        <taxon>Pseudomonadati</taxon>
        <taxon>Pseudomonadota</taxon>
        <taxon>Alphaproteobacteria</taxon>
        <taxon>Rhodobacterales</taxon>
        <taxon>Roseobacteraceae</taxon>
        <taxon>Roseovarius</taxon>
    </lineage>
</organism>
<sequence>MNETPLDTAHAAMQATPEAAGPRMAFYHLLADTELFLLLETEAQGTQITPQLFAVEDGQYALVFDSADRLAEFAPGTTPFAALPGRVLVVMLAAQQIGLGVNLEVASSSILIPPDAVTWLAETLDAPAPDQIDVRAEAVGAPGDLPEALLTALDATLARTGGLAHSAYLAGLQISGAGQGHLLAFVDAVPGAEPALVQAISEALVFSGIEAGALDVGFVASHDEVSARLARVGLRFDLPKPETQERPTPAAPGTNPDRPPILK</sequence>
<accession>A0ABY6DFS7</accession>
<proteinExistence type="predicted"/>
<gene>
    <name evidence="3" type="ORF">N7U68_10320</name>
</gene>
<dbReference type="RefSeq" id="WP_165195793.1">
    <property type="nucleotide sequence ID" value="NZ_CP106738.1"/>
</dbReference>
<dbReference type="Proteomes" id="UP001064087">
    <property type="component" value="Chromosome"/>
</dbReference>
<name>A0ABY6DFS7_9RHOB</name>
<evidence type="ECO:0000259" key="2">
    <source>
        <dbReference type="Pfam" id="PF07179"/>
    </source>
</evidence>
<dbReference type="Pfam" id="PF07179">
    <property type="entry name" value="SseB"/>
    <property type="match status" value="1"/>
</dbReference>
<protein>
    <submittedName>
        <fullName evidence="3">SseB family protein</fullName>
    </submittedName>
</protein>
<feature type="region of interest" description="Disordered" evidence="1">
    <location>
        <begin position="238"/>
        <end position="263"/>
    </location>
</feature>
<reference evidence="3" key="1">
    <citation type="submission" date="2022-10" db="EMBL/GenBank/DDBJ databases">
        <title>Roseovarius pelagicus sp. nov., isolated from Arctic seawater.</title>
        <authorList>
            <person name="Hong Y.W."/>
            <person name="Hwang C.Y."/>
        </authorList>
    </citation>
    <scope>NUCLEOTIDE SEQUENCE</scope>
    <source>
        <strain evidence="3">HL-MP18</strain>
    </source>
</reference>
<dbReference type="EMBL" id="CP106738">
    <property type="protein sequence ID" value="UXX85002.1"/>
    <property type="molecule type" value="Genomic_DNA"/>
</dbReference>
<evidence type="ECO:0000256" key="1">
    <source>
        <dbReference type="SAM" id="MobiDB-lite"/>
    </source>
</evidence>
<evidence type="ECO:0000313" key="3">
    <source>
        <dbReference type="EMBL" id="UXX85002.1"/>
    </source>
</evidence>
<keyword evidence="4" id="KW-1185">Reference proteome</keyword>
<evidence type="ECO:0000313" key="4">
    <source>
        <dbReference type="Proteomes" id="UP001064087"/>
    </source>
</evidence>